<dbReference type="RefSeq" id="XP_043132056.1">
    <property type="nucleotide sequence ID" value="XM_043284808.1"/>
</dbReference>
<dbReference type="InterPro" id="IPR008271">
    <property type="entry name" value="Ser/Thr_kinase_AS"/>
</dbReference>
<dbReference type="Proteomes" id="UP000637239">
    <property type="component" value="Chromosome 1"/>
</dbReference>
<dbReference type="KEGG" id="ache:ACHE_10936S"/>
<organism evidence="3 4">
    <name type="scientific">Aspergillus chevalieri</name>
    <name type="common">Eurotium chevalieri</name>
    <dbReference type="NCBI Taxonomy" id="182096"/>
    <lineage>
        <taxon>Eukaryota</taxon>
        <taxon>Fungi</taxon>
        <taxon>Dikarya</taxon>
        <taxon>Ascomycota</taxon>
        <taxon>Pezizomycotina</taxon>
        <taxon>Eurotiomycetes</taxon>
        <taxon>Eurotiomycetidae</taxon>
        <taxon>Eurotiales</taxon>
        <taxon>Aspergillaceae</taxon>
        <taxon>Aspergillus</taxon>
        <taxon>Aspergillus subgen. Aspergillus</taxon>
    </lineage>
</organism>
<evidence type="ECO:0000313" key="3">
    <source>
        <dbReference type="EMBL" id="BCR83534.1"/>
    </source>
</evidence>
<evidence type="ECO:0000313" key="4">
    <source>
        <dbReference type="Proteomes" id="UP000637239"/>
    </source>
</evidence>
<reference evidence="3" key="2">
    <citation type="submission" date="2021-02" db="EMBL/GenBank/DDBJ databases">
        <title>Aspergillus chevalieri M1 genome sequence.</title>
        <authorList>
            <person name="Kadooka C."/>
            <person name="Mori K."/>
            <person name="Futagami T."/>
        </authorList>
    </citation>
    <scope>NUCLEOTIDE SEQUENCE</scope>
    <source>
        <strain evidence="3">M1</strain>
    </source>
</reference>
<evidence type="ECO:0000256" key="1">
    <source>
        <dbReference type="SAM" id="MobiDB-lite"/>
    </source>
</evidence>
<sequence>MRLHSDSLLPHFTLRISLVELASISIFGFNFPKILDFGARYRMSFPLTPPPDTGKESIDTPIYLIPLSKSTCSSFRLQTNQKRLAPSTIPSHISDLEDLGPVWRAGVSNALRLAPRLEITRYTLGSDNNSDIVIKTKTEDECWVNSQHCQLIPDPDGAAITVSNTSRTTFTVQNIDKRDPELEILPKRTISISHSNWYLTLGRGLKILVIVLPPHPDIHQRPLIHRRSKNPTKPRLNDKTALSSTPKRIPKRKNGRIVRPKKCQGHKTHESVAFTRKINIPIPKRGTSGESSRRKEIITSTDKTRVFKSQRCGIVVAAKEFQDTRSNSAAKVWENEKAILEHLKGHQHQHIANVVDHDEPLRILYLDYIAGIDLEKRVTPSGFSTITEVQKHIIWTDISSALEFLHREGVIHNDVKPPNIVLSEERAVLCDFGLATMGPEEHYWGTAPYVSPDILVDEKRSEPGDIWALGVTMLFVIGLIPLPKRSWVIKDITNDKSRALLSMNRWLQEIRQTCVRIPEKFSLLRRMLTENREERITATQLSESLTHRSHLKVR</sequence>
<accession>A0A7R7VF62</accession>
<dbReference type="Pfam" id="PF00069">
    <property type="entry name" value="Pkinase"/>
    <property type="match status" value="1"/>
</dbReference>
<gene>
    <name evidence="3" type="ORF">ACHE_10936S</name>
</gene>
<dbReference type="PROSITE" id="PS50011">
    <property type="entry name" value="PROTEIN_KINASE_DOM"/>
    <property type="match status" value="1"/>
</dbReference>
<keyword evidence="4" id="KW-1185">Reference proteome</keyword>
<dbReference type="GeneID" id="66977893"/>
<dbReference type="Gene3D" id="1.10.510.10">
    <property type="entry name" value="Transferase(Phosphotransferase) domain 1"/>
    <property type="match status" value="1"/>
</dbReference>
<evidence type="ECO:0000259" key="2">
    <source>
        <dbReference type="PROSITE" id="PS50011"/>
    </source>
</evidence>
<dbReference type="CDD" id="cd00180">
    <property type="entry name" value="PKc"/>
    <property type="match status" value="1"/>
</dbReference>
<dbReference type="InterPro" id="IPR000719">
    <property type="entry name" value="Prot_kinase_dom"/>
</dbReference>
<reference evidence="3" key="1">
    <citation type="submission" date="2021-01" db="EMBL/GenBank/DDBJ databases">
        <authorList>
            <consortium name="Aspergillus chevalieri M1 genome sequencing consortium"/>
            <person name="Kazuki M."/>
            <person name="Futagami T."/>
        </authorList>
    </citation>
    <scope>NUCLEOTIDE SEQUENCE</scope>
    <source>
        <strain evidence="3">M1</strain>
    </source>
</reference>
<dbReference type="AlphaFoldDB" id="A0A7R7VF62"/>
<dbReference type="SMART" id="SM00220">
    <property type="entry name" value="S_TKc"/>
    <property type="match status" value="1"/>
</dbReference>
<dbReference type="PANTHER" id="PTHR44167">
    <property type="entry name" value="OVARIAN-SPECIFIC SERINE/THREONINE-PROTEIN KINASE LOK-RELATED"/>
    <property type="match status" value="1"/>
</dbReference>
<dbReference type="GO" id="GO:0004672">
    <property type="term" value="F:protein kinase activity"/>
    <property type="evidence" value="ECO:0007669"/>
    <property type="project" value="InterPro"/>
</dbReference>
<protein>
    <recommendedName>
        <fullName evidence="2">Protein kinase domain-containing protein</fullName>
    </recommendedName>
</protein>
<proteinExistence type="predicted"/>
<feature type="domain" description="Protein kinase" evidence="2">
    <location>
        <begin position="292"/>
        <end position="553"/>
    </location>
</feature>
<dbReference type="EMBL" id="AP024416">
    <property type="protein sequence ID" value="BCR83534.1"/>
    <property type="molecule type" value="Genomic_DNA"/>
</dbReference>
<dbReference type="InterPro" id="IPR011009">
    <property type="entry name" value="Kinase-like_dom_sf"/>
</dbReference>
<name>A0A7R7VF62_ASPCH</name>
<dbReference type="PANTHER" id="PTHR44167:SF24">
    <property type="entry name" value="SERINE_THREONINE-PROTEIN KINASE CHK2"/>
    <property type="match status" value="1"/>
</dbReference>
<dbReference type="PROSITE" id="PS00108">
    <property type="entry name" value="PROTEIN_KINASE_ST"/>
    <property type="match status" value="1"/>
</dbReference>
<dbReference type="SUPFAM" id="SSF56112">
    <property type="entry name" value="Protein kinase-like (PK-like)"/>
    <property type="match status" value="1"/>
</dbReference>
<dbReference type="GO" id="GO:0005524">
    <property type="term" value="F:ATP binding"/>
    <property type="evidence" value="ECO:0007669"/>
    <property type="project" value="InterPro"/>
</dbReference>
<feature type="compositionally biased region" description="Basic residues" evidence="1">
    <location>
        <begin position="222"/>
        <end position="232"/>
    </location>
</feature>
<feature type="region of interest" description="Disordered" evidence="1">
    <location>
        <begin position="221"/>
        <end position="253"/>
    </location>
</feature>